<feature type="domain" description="Integrase catalytic" evidence="1">
    <location>
        <begin position="52"/>
        <end position="112"/>
    </location>
</feature>
<dbReference type="EMBL" id="QJKJ01007173">
    <property type="protein sequence ID" value="RDX84023.1"/>
    <property type="molecule type" value="Genomic_DNA"/>
</dbReference>
<dbReference type="GO" id="GO:0015074">
    <property type="term" value="P:DNA integration"/>
    <property type="evidence" value="ECO:0007669"/>
    <property type="project" value="InterPro"/>
</dbReference>
<sequence length="112" mass="12829">MCSDQITCKCILESEINSVLHFRHSTSGGGHYGSMRTNRKVLDCGLYWPTLALISDQGSHFYNRTMVALLAKYGVVHWIATTYHHQTNNQAEFFNKEIKQLLQKIANPNRND</sequence>
<dbReference type="InterPro" id="IPR036397">
    <property type="entry name" value="RNaseH_sf"/>
</dbReference>
<accession>A0A371G124</accession>
<dbReference type="PROSITE" id="PS50994">
    <property type="entry name" value="INTEGRASE"/>
    <property type="match status" value="1"/>
</dbReference>
<dbReference type="Proteomes" id="UP000257109">
    <property type="component" value="Unassembled WGS sequence"/>
</dbReference>
<dbReference type="InterPro" id="IPR001584">
    <property type="entry name" value="Integrase_cat-core"/>
</dbReference>
<evidence type="ECO:0000313" key="2">
    <source>
        <dbReference type="EMBL" id="RDX84023.1"/>
    </source>
</evidence>
<comment type="caution">
    <text evidence="2">The sequence shown here is derived from an EMBL/GenBank/DDBJ whole genome shotgun (WGS) entry which is preliminary data.</text>
</comment>
<dbReference type="SUPFAM" id="SSF53098">
    <property type="entry name" value="Ribonuclease H-like"/>
    <property type="match status" value="1"/>
</dbReference>
<evidence type="ECO:0000313" key="3">
    <source>
        <dbReference type="Proteomes" id="UP000257109"/>
    </source>
</evidence>
<dbReference type="InterPro" id="IPR012337">
    <property type="entry name" value="RNaseH-like_sf"/>
</dbReference>
<dbReference type="GO" id="GO:0003676">
    <property type="term" value="F:nucleic acid binding"/>
    <property type="evidence" value="ECO:0007669"/>
    <property type="project" value="InterPro"/>
</dbReference>
<name>A0A371G124_MUCPR</name>
<dbReference type="AlphaFoldDB" id="A0A371G124"/>
<keyword evidence="3" id="KW-1185">Reference proteome</keyword>
<dbReference type="Gene3D" id="3.30.420.10">
    <property type="entry name" value="Ribonuclease H-like superfamily/Ribonuclease H"/>
    <property type="match status" value="1"/>
</dbReference>
<gene>
    <name evidence="2" type="ORF">CR513_34985</name>
</gene>
<organism evidence="2 3">
    <name type="scientific">Mucuna pruriens</name>
    <name type="common">Velvet bean</name>
    <name type="synonym">Dolichos pruriens</name>
    <dbReference type="NCBI Taxonomy" id="157652"/>
    <lineage>
        <taxon>Eukaryota</taxon>
        <taxon>Viridiplantae</taxon>
        <taxon>Streptophyta</taxon>
        <taxon>Embryophyta</taxon>
        <taxon>Tracheophyta</taxon>
        <taxon>Spermatophyta</taxon>
        <taxon>Magnoliopsida</taxon>
        <taxon>eudicotyledons</taxon>
        <taxon>Gunneridae</taxon>
        <taxon>Pentapetalae</taxon>
        <taxon>rosids</taxon>
        <taxon>fabids</taxon>
        <taxon>Fabales</taxon>
        <taxon>Fabaceae</taxon>
        <taxon>Papilionoideae</taxon>
        <taxon>50 kb inversion clade</taxon>
        <taxon>NPAAA clade</taxon>
        <taxon>indigoferoid/millettioid clade</taxon>
        <taxon>Phaseoleae</taxon>
        <taxon>Mucuna</taxon>
    </lineage>
</organism>
<protein>
    <recommendedName>
        <fullName evidence="1">Integrase catalytic domain-containing protein</fullName>
    </recommendedName>
</protein>
<feature type="non-terminal residue" evidence="2">
    <location>
        <position position="1"/>
    </location>
</feature>
<proteinExistence type="predicted"/>
<evidence type="ECO:0000259" key="1">
    <source>
        <dbReference type="PROSITE" id="PS50994"/>
    </source>
</evidence>
<reference evidence="2" key="1">
    <citation type="submission" date="2018-05" db="EMBL/GenBank/DDBJ databases">
        <title>Draft genome of Mucuna pruriens seed.</title>
        <authorList>
            <person name="Nnadi N.E."/>
            <person name="Vos R."/>
            <person name="Hasami M.H."/>
            <person name="Devisetty U.K."/>
            <person name="Aguiy J.C."/>
        </authorList>
    </citation>
    <scope>NUCLEOTIDE SEQUENCE [LARGE SCALE GENOMIC DNA]</scope>
    <source>
        <strain evidence="2">JCA_2017</strain>
    </source>
</reference>